<organism evidence="1 2">
    <name type="scientific">Herpetosiphon gulosus</name>
    <dbReference type="NCBI Taxonomy" id="1973496"/>
    <lineage>
        <taxon>Bacteria</taxon>
        <taxon>Bacillati</taxon>
        <taxon>Chloroflexota</taxon>
        <taxon>Chloroflexia</taxon>
        <taxon>Herpetosiphonales</taxon>
        <taxon>Herpetosiphonaceae</taxon>
        <taxon>Herpetosiphon</taxon>
    </lineage>
</organism>
<dbReference type="EMBL" id="BAABRU010000007">
    <property type="protein sequence ID" value="GAA5528418.1"/>
    <property type="molecule type" value="Genomic_DNA"/>
</dbReference>
<sequence length="103" mass="11910">MKTIKLNNIRLNNPPIRFINAQISDNINIPIVLVSLAYNNSLRNDHTITLRLDLGKQSFIDSLPNENDNIAIREVIPEIHEVIIREYADNPKSELHNNPRIIY</sequence>
<proteinExistence type="predicted"/>
<keyword evidence="2" id="KW-1185">Reference proteome</keyword>
<dbReference type="RefSeq" id="WP_345722035.1">
    <property type="nucleotide sequence ID" value="NZ_BAABRU010000007.1"/>
</dbReference>
<comment type="caution">
    <text evidence="1">The sequence shown here is derived from an EMBL/GenBank/DDBJ whole genome shotgun (WGS) entry which is preliminary data.</text>
</comment>
<gene>
    <name evidence="1" type="ORF">Hgul01_02218</name>
</gene>
<name>A0ABP9X0R3_9CHLR</name>
<dbReference type="Proteomes" id="UP001428290">
    <property type="component" value="Unassembled WGS sequence"/>
</dbReference>
<reference evidence="1 2" key="1">
    <citation type="submission" date="2024-02" db="EMBL/GenBank/DDBJ databases">
        <title>Herpetosiphon gulosus NBRC 112829.</title>
        <authorList>
            <person name="Ichikawa N."/>
            <person name="Katano-Makiyama Y."/>
            <person name="Hidaka K."/>
        </authorList>
    </citation>
    <scope>NUCLEOTIDE SEQUENCE [LARGE SCALE GENOMIC DNA]</scope>
    <source>
        <strain evidence="1 2">NBRC 112829</strain>
    </source>
</reference>
<accession>A0ABP9X0R3</accession>
<evidence type="ECO:0000313" key="2">
    <source>
        <dbReference type="Proteomes" id="UP001428290"/>
    </source>
</evidence>
<protein>
    <submittedName>
        <fullName evidence="1">Uncharacterized protein</fullName>
    </submittedName>
</protein>
<evidence type="ECO:0000313" key="1">
    <source>
        <dbReference type="EMBL" id="GAA5528418.1"/>
    </source>
</evidence>